<keyword evidence="7 14" id="KW-0547">Nucleotide-binding</keyword>
<dbReference type="GO" id="GO:0061605">
    <property type="term" value="F:molybdopterin-synthase adenylyltransferase activity"/>
    <property type="evidence" value="ECO:0007669"/>
    <property type="project" value="UniProtKB-EC"/>
</dbReference>
<feature type="binding site" evidence="14">
    <location>
        <begin position="208"/>
        <end position="209"/>
    </location>
    <ligand>
        <name>ATP</name>
        <dbReference type="ChEBI" id="CHEBI:30616"/>
    </ligand>
</feature>
<evidence type="ECO:0000313" key="19">
    <source>
        <dbReference type="Proteomes" id="UP000224634"/>
    </source>
</evidence>
<dbReference type="UniPathway" id="UPA00344"/>
<comment type="cofactor">
    <cofactor evidence="14">
        <name>Zn(2+)</name>
        <dbReference type="ChEBI" id="CHEBI:29105"/>
    </cofactor>
    <text evidence="14">Binds 1 zinc ion per subunit.</text>
</comment>
<feature type="binding site" evidence="14">
    <location>
        <position position="164"/>
    </location>
    <ligand>
        <name>ATP</name>
        <dbReference type="ChEBI" id="CHEBI:30616"/>
    </ligand>
</feature>
<dbReference type="Pfam" id="PF00581">
    <property type="entry name" value="Rhodanese"/>
    <property type="match status" value="1"/>
</dbReference>
<feature type="active site" description="Glycyl thioester intermediate; for adenylyltransferase activity" evidence="14">
    <location>
        <position position="274"/>
    </location>
</feature>
<feature type="compositionally biased region" description="Low complexity" evidence="16">
    <location>
        <begin position="451"/>
        <end position="478"/>
    </location>
</feature>
<evidence type="ECO:0000256" key="8">
    <source>
        <dbReference type="ARBA" id="ARBA00022786"/>
    </source>
</evidence>
<evidence type="ECO:0000256" key="16">
    <source>
        <dbReference type="SAM" id="MobiDB-lite"/>
    </source>
</evidence>
<feature type="region of interest" description="Disordered" evidence="16">
    <location>
        <begin position="451"/>
        <end position="485"/>
    </location>
</feature>
<dbReference type="Pfam" id="PF00899">
    <property type="entry name" value="ThiF"/>
    <property type="match status" value="1"/>
</dbReference>
<dbReference type="EC" id="2.7.7.80" evidence="14"/>
<keyword evidence="2 14" id="KW-0963">Cytoplasm</keyword>
<evidence type="ECO:0000256" key="15">
    <source>
        <dbReference type="SAM" id="Coils"/>
    </source>
</evidence>
<accession>A0A2B7XUS2</accession>
<proteinExistence type="inferred from homology"/>
<evidence type="ECO:0000256" key="9">
    <source>
        <dbReference type="ARBA" id="ARBA00022833"/>
    </source>
</evidence>
<dbReference type="SUPFAM" id="SSF69572">
    <property type="entry name" value="Activating enzymes of the ubiquitin-like proteins"/>
    <property type="match status" value="1"/>
</dbReference>
<dbReference type="GO" id="GO:0046872">
    <property type="term" value="F:metal ion binding"/>
    <property type="evidence" value="ECO:0007669"/>
    <property type="project" value="UniProtKB-KW"/>
</dbReference>
<dbReference type="GO" id="GO:0005524">
    <property type="term" value="F:ATP binding"/>
    <property type="evidence" value="ECO:0007669"/>
    <property type="project" value="UniProtKB-KW"/>
</dbReference>
<comment type="subcellular location">
    <subcellularLocation>
        <location evidence="1">Cytoplasm</location>
        <location evidence="1">Cytosol</location>
    </subcellularLocation>
</comment>
<evidence type="ECO:0000256" key="6">
    <source>
        <dbReference type="ARBA" id="ARBA00022723"/>
    </source>
</evidence>
<evidence type="ECO:0000256" key="11">
    <source>
        <dbReference type="ARBA" id="ARBA00023150"/>
    </source>
</evidence>
<keyword evidence="4 14" id="KW-0819">tRNA processing</keyword>
<dbReference type="PANTHER" id="PTHR10953">
    <property type="entry name" value="UBIQUITIN-ACTIVATING ENZYME E1"/>
    <property type="match status" value="1"/>
</dbReference>
<dbReference type="FunFam" id="3.40.50.720:FF:000033">
    <property type="entry name" value="Adenylyltransferase and sulfurtransferase MOCS3"/>
    <property type="match status" value="1"/>
</dbReference>
<dbReference type="GO" id="GO:0005829">
    <property type="term" value="C:cytosol"/>
    <property type="evidence" value="ECO:0007669"/>
    <property type="project" value="UniProtKB-SubCell"/>
</dbReference>
<evidence type="ECO:0000256" key="12">
    <source>
        <dbReference type="ARBA" id="ARBA00023268"/>
    </source>
</evidence>
<evidence type="ECO:0000256" key="3">
    <source>
        <dbReference type="ARBA" id="ARBA00022679"/>
    </source>
</evidence>
<dbReference type="InterPro" id="IPR036873">
    <property type="entry name" value="Rhodanese-like_dom_sf"/>
</dbReference>
<dbReference type="GO" id="GO:0006777">
    <property type="term" value="P:Mo-molybdopterin cofactor biosynthetic process"/>
    <property type="evidence" value="ECO:0007669"/>
    <property type="project" value="UniProtKB-UniRule"/>
</dbReference>
<dbReference type="Proteomes" id="UP000224634">
    <property type="component" value="Unassembled WGS sequence"/>
</dbReference>
<evidence type="ECO:0000256" key="2">
    <source>
        <dbReference type="ARBA" id="ARBA00022490"/>
    </source>
</evidence>
<dbReference type="Gene3D" id="3.40.250.10">
    <property type="entry name" value="Rhodanese-like domain"/>
    <property type="match status" value="1"/>
</dbReference>
<evidence type="ECO:0000256" key="4">
    <source>
        <dbReference type="ARBA" id="ARBA00022694"/>
    </source>
</evidence>
<keyword evidence="5" id="KW-0548">Nucleotidyltransferase</keyword>
<dbReference type="EMBL" id="PDNA01000114">
    <property type="protein sequence ID" value="PGH12695.1"/>
    <property type="molecule type" value="Genomic_DNA"/>
</dbReference>
<keyword evidence="8" id="KW-0833">Ubl conjugation pathway</keyword>
<comment type="similarity">
    <text evidence="14">In the N-terminal section; belongs to the HesA/MoeB/ThiF family. UBA4 subfamily.</text>
</comment>
<dbReference type="EC" id="2.8.1.11" evidence="14"/>
<dbReference type="GO" id="GO:0002143">
    <property type="term" value="P:tRNA wobble position uridine thiolation"/>
    <property type="evidence" value="ECO:0007669"/>
    <property type="project" value="InterPro"/>
</dbReference>
<evidence type="ECO:0000256" key="10">
    <source>
        <dbReference type="ARBA" id="ARBA00022840"/>
    </source>
</evidence>
<dbReference type="PANTHER" id="PTHR10953:SF102">
    <property type="entry name" value="ADENYLYLTRANSFERASE AND SULFURTRANSFERASE MOCS3"/>
    <property type="match status" value="1"/>
</dbReference>
<dbReference type="InterPro" id="IPR000594">
    <property type="entry name" value="ThiF_NAD_FAD-bd"/>
</dbReference>
<comment type="catalytic activity">
    <reaction evidence="14">
        <text>[molybdopterin-synthase sulfur-carrier protein]-C-terminal Gly-Gly-AMP + S-sulfanyl-L-cysteinyl-[cysteine desulfurase] + AH2 = [molybdopterin-synthase sulfur-carrier protein]-C-terminal-Gly-aminoethanethioate + L-cysteinyl-[cysteine desulfurase] + A + AMP + 2 H(+)</text>
        <dbReference type="Rhea" id="RHEA:48612"/>
        <dbReference type="Rhea" id="RHEA-COMP:12157"/>
        <dbReference type="Rhea" id="RHEA-COMP:12158"/>
        <dbReference type="Rhea" id="RHEA-COMP:12159"/>
        <dbReference type="Rhea" id="RHEA-COMP:19907"/>
        <dbReference type="ChEBI" id="CHEBI:13193"/>
        <dbReference type="ChEBI" id="CHEBI:15378"/>
        <dbReference type="ChEBI" id="CHEBI:17499"/>
        <dbReference type="ChEBI" id="CHEBI:29950"/>
        <dbReference type="ChEBI" id="CHEBI:61963"/>
        <dbReference type="ChEBI" id="CHEBI:90618"/>
        <dbReference type="ChEBI" id="CHEBI:232372"/>
        <dbReference type="ChEBI" id="CHEBI:456215"/>
        <dbReference type="EC" id="2.8.1.11"/>
    </reaction>
</comment>
<reference evidence="18 19" key="1">
    <citation type="submission" date="2017-10" db="EMBL/GenBank/DDBJ databases">
        <title>Comparative genomics in systemic dimorphic fungi from Ajellomycetaceae.</title>
        <authorList>
            <person name="Munoz J.F."/>
            <person name="Mcewen J.G."/>
            <person name="Clay O.K."/>
            <person name="Cuomo C.A."/>
        </authorList>
    </citation>
    <scope>NUCLEOTIDE SEQUENCE [LARGE SCALE GENOMIC DNA]</scope>
    <source>
        <strain evidence="18 19">UAMH7299</strain>
    </source>
</reference>
<comment type="caution">
    <text evidence="18">The sequence shown here is derived from an EMBL/GenBank/DDBJ whole genome shotgun (WGS) entry which is preliminary data.</text>
</comment>
<evidence type="ECO:0000313" key="18">
    <source>
        <dbReference type="EMBL" id="PGH12695.1"/>
    </source>
</evidence>
<feature type="coiled-coil region" evidence="15">
    <location>
        <begin position="1"/>
        <end position="49"/>
    </location>
</feature>
<feature type="binding site" evidence="14">
    <location>
        <position position="260"/>
    </location>
    <ligand>
        <name>Zn(2+)</name>
        <dbReference type="ChEBI" id="CHEBI:29105"/>
    </ligand>
</feature>
<keyword evidence="6 14" id="KW-0479">Metal-binding</keyword>
<evidence type="ECO:0000256" key="7">
    <source>
        <dbReference type="ARBA" id="ARBA00022741"/>
    </source>
</evidence>
<feature type="binding site" evidence="14">
    <location>
        <position position="119"/>
    </location>
    <ligand>
        <name>ATP</name>
        <dbReference type="ChEBI" id="CHEBI:30616"/>
    </ligand>
</feature>
<feature type="binding site" evidence="14">
    <location>
        <begin position="147"/>
        <end position="151"/>
    </location>
    <ligand>
        <name>ATP</name>
        <dbReference type="ChEBI" id="CHEBI:30616"/>
    </ligand>
</feature>
<dbReference type="UniPathway" id="UPA00988"/>
<keyword evidence="9 14" id="KW-0862">Zinc</keyword>
<dbReference type="CDD" id="cd00757">
    <property type="entry name" value="ThiF_MoeB_HesA_family"/>
    <property type="match status" value="1"/>
</dbReference>
<keyword evidence="11 14" id="KW-0501">Molybdenum cofactor biosynthesis</keyword>
<name>A0A2B7XUS2_POLH7</name>
<keyword evidence="19" id="KW-1185">Reference proteome</keyword>
<comment type="pathway">
    <text evidence="14">tRNA modification; 5-methoxycarbonylmethyl-2-thiouridine-tRNA biosynthesis.</text>
</comment>
<keyword evidence="10 14" id="KW-0067">ATP-binding</keyword>
<feature type="binding site" evidence="14">
    <location>
        <position position="140"/>
    </location>
    <ligand>
        <name>ATP</name>
        <dbReference type="ChEBI" id="CHEBI:30616"/>
    </ligand>
</feature>
<feature type="active site" description="Cysteine persulfide intermediate; for sulfurtransferase activity" evidence="14">
    <location>
        <position position="498"/>
    </location>
</feature>
<dbReference type="GO" id="GO:0042292">
    <property type="term" value="F:URM1 activating enzyme activity"/>
    <property type="evidence" value="ECO:0007669"/>
    <property type="project" value="TreeGrafter"/>
</dbReference>
<evidence type="ECO:0000259" key="17">
    <source>
        <dbReference type="PROSITE" id="PS50206"/>
    </source>
</evidence>
<feature type="region of interest" description="Disordered" evidence="16">
    <location>
        <begin position="303"/>
        <end position="326"/>
    </location>
</feature>
<dbReference type="GO" id="GO:0061604">
    <property type="term" value="F:molybdopterin-synthase sulfurtransferase activity"/>
    <property type="evidence" value="ECO:0007669"/>
    <property type="project" value="UniProtKB-EC"/>
</dbReference>
<dbReference type="OrthoDB" id="10261062at2759"/>
<dbReference type="GO" id="GO:0004792">
    <property type="term" value="F:thiosulfate-cyanide sulfurtransferase activity"/>
    <property type="evidence" value="ECO:0007669"/>
    <property type="project" value="TreeGrafter"/>
</dbReference>
<evidence type="ECO:0000256" key="14">
    <source>
        <dbReference type="HAMAP-Rule" id="MF_03049"/>
    </source>
</evidence>
<keyword evidence="15" id="KW-0175">Coiled coil</keyword>
<feature type="compositionally biased region" description="Polar residues" evidence="16">
    <location>
        <begin position="310"/>
        <end position="323"/>
    </location>
</feature>
<dbReference type="InterPro" id="IPR045886">
    <property type="entry name" value="ThiF/MoeB/HesA"/>
</dbReference>
<feature type="binding site" evidence="14">
    <location>
        <position position="352"/>
    </location>
    <ligand>
        <name>Zn(2+)</name>
        <dbReference type="ChEBI" id="CHEBI:29105"/>
    </ligand>
</feature>
<sequence>MKDLERSRELLVEQIASTETKLAQLKAELERTDNHIAKQREENEQEKLRIKKECPRIRKNLFSQDEYRRYGRQMIVDQVGIKGWVDMALPGPLAYANSPFKSRQARLHDASVLIVGAGGLGCPAAVYLAGAGIGTIGIIDGDTVEESNLHRQILHRTRNVGKFKVDSAVEYLRELNPHPKYVVYRTHLTPQEAPDIFASYDVILDCTDNPATRYLISDTAVLQGKVLVSASALRTEGQLMILNYPPQAPGDSSGGPCYRCVFPKPPPAASVVSCADGGILGPVVGLMGVMQALEAIRVITNPLPPPPPSAETNSTPPQESPITPSLHLFSAYDTPPFRNIKLRRRRKDCAACSATPAVTLDSLRSGSTDYIQFCGSASPASLLQPDERVAAAEYNQHYYPALPSTTAATPQAGDGSCGNEAILIDVREKVQYDICALANSINIPMSKILSSTSSSTGTQPPPSLALSSSSSPTATTTTWLQSHLPSSLKPDTPIYVVCRLGNDSQVVVRRLKELGLDEGGKRVIADIRGGLRAWREEVDPDLPDY</sequence>
<evidence type="ECO:0000256" key="5">
    <source>
        <dbReference type="ARBA" id="ARBA00022695"/>
    </source>
</evidence>
<dbReference type="InterPro" id="IPR035985">
    <property type="entry name" value="Ubiquitin-activating_enz"/>
</dbReference>
<dbReference type="GO" id="GO:0032447">
    <property type="term" value="P:protein urmylation"/>
    <property type="evidence" value="ECO:0007669"/>
    <property type="project" value="TreeGrafter"/>
</dbReference>
<comment type="catalytic activity">
    <reaction evidence="14">
        <text>[molybdopterin-synthase sulfur-carrier protein]-C-terminal Gly-Gly + ATP + H(+) = [molybdopterin-synthase sulfur-carrier protein]-C-terminal Gly-Gly-AMP + diphosphate</text>
        <dbReference type="Rhea" id="RHEA:43616"/>
        <dbReference type="Rhea" id="RHEA-COMP:12159"/>
        <dbReference type="Rhea" id="RHEA-COMP:12202"/>
        <dbReference type="ChEBI" id="CHEBI:15378"/>
        <dbReference type="ChEBI" id="CHEBI:30616"/>
        <dbReference type="ChEBI" id="CHEBI:33019"/>
        <dbReference type="ChEBI" id="CHEBI:90618"/>
        <dbReference type="ChEBI" id="CHEBI:90778"/>
        <dbReference type="EC" id="2.7.7.80"/>
    </reaction>
</comment>
<dbReference type="SMART" id="SM00450">
    <property type="entry name" value="RHOD"/>
    <property type="match status" value="1"/>
</dbReference>
<comment type="pathway">
    <text evidence="14">Cofactor biosynthesis; molybdopterin biosynthesis.</text>
</comment>
<keyword evidence="12 14" id="KW-0511">Multifunctional enzyme</keyword>
<dbReference type="Gene3D" id="3.40.50.720">
    <property type="entry name" value="NAD(P)-binding Rossmann-like Domain"/>
    <property type="match status" value="1"/>
</dbReference>
<feature type="binding site" evidence="14">
    <location>
        <position position="257"/>
    </location>
    <ligand>
        <name>Zn(2+)</name>
        <dbReference type="ChEBI" id="CHEBI:29105"/>
    </ligand>
</feature>
<organism evidence="18 19">
    <name type="scientific">Polytolypa hystricis (strain UAMH7299)</name>
    <dbReference type="NCBI Taxonomy" id="1447883"/>
    <lineage>
        <taxon>Eukaryota</taxon>
        <taxon>Fungi</taxon>
        <taxon>Dikarya</taxon>
        <taxon>Ascomycota</taxon>
        <taxon>Pezizomycotina</taxon>
        <taxon>Eurotiomycetes</taxon>
        <taxon>Eurotiomycetidae</taxon>
        <taxon>Onygenales</taxon>
        <taxon>Onygenales incertae sedis</taxon>
        <taxon>Polytolypa</taxon>
    </lineage>
</organism>
<feature type="domain" description="Rhodanese" evidence="17">
    <location>
        <begin position="417"/>
        <end position="543"/>
    </location>
</feature>
<keyword evidence="3 14" id="KW-0808">Transferase</keyword>
<protein>
    <recommendedName>
        <fullName evidence="14">Adenylyltransferase and sulfurtransferase uba4</fullName>
    </recommendedName>
    <alternativeName>
        <fullName evidence="14">Common component for nitrate reductase and xanthine dehydrogenase protein F</fullName>
    </alternativeName>
    <alternativeName>
        <fullName evidence="14">Ubiquitin-like protein activator 4</fullName>
    </alternativeName>
    <domain>
        <recommendedName>
            <fullName evidence="14">Molybdopterin-synthase adenylyltransferase</fullName>
            <ecNumber evidence="14">2.7.7.80</ecNumber>
        </recommendedName>
        <alternativeName>
            <fullName evidence="14">Adenylyltransferase uba4</fullName>
        </alternativeName>
        <alternativeName>
            <fullName evidence="14">Sulfur carrier protein MOCS2A adenylyltransferase</fullName>
        </alternativeName>
    </domain>
    <domain>
        <recommendedName>
            <fullName evidence="14">Molybdopterin-synthase sulfurtransferase</fullName>
            <ecNumber evidence="14">2.8.1.11</ecNumber>
        </recommendedName>
        <alternativeName>
            <fullName evidence="14">Sulfurtransferase uba4</fullName>
        </alternativeName>
        <alternativeName>
            <fullName evidence="14">Sulfur carrier protein MOCS2A sulfurtransferase</fullName>
        </alternativeName>
    </domain>
</protein>
<dbReference type="PROSITE" id="PS50206">
    <property type="entry name" value="RHODANESE_3"/>
    <property type="match status" value="1"/>
</dbReference>
<dbReference type="HAMAP" id="MF_03049">
    <property type="entry name" value="MOCS3_Uba4"/>
    <property type="match status" value="1"/>
</dbReference>
<dbReference type="InterPro" id="IPR028885">
    <property type="entry name" value="MOCS3/Uba4"/>
</dbReference>
<evidence type="ECO:0000256" key="1">
    <source>
        <dbReference type="ARBA" id="ARBA00004514"/>
    </source>
</evidence>
<dbReference type="InterPro" id="IPR001763">
    <property type="entry name" value="Rhodanese-like_dom"/>
</dbReference>
<dbReference type="AlphaFoldDB" id="A0A2B7XUS2"/>
<feature type="binding site" evidence="14">
    <location>
        <position position="349"/>
    </location>
    <ligand>
        <name>Zn(2+)</name>
        <dbReference type="ChEBI" id="CHEBI:29105"/>
    </ligand>
</feature>
<dbReference type="STRING" id="1447883.A0A2B7XUS2"/>
<comment type="function">
    <text evidence="13">Plays a central role in 2-thiolation of mcm(5)S(2)U at tRNA wobble positions of cytosolic tRNA(Lys), tRNA(Glu) and tRNA(Gln). Also essential during biosynthesis of the molybdenum cofactor. Acts by mediating the C-terminal thiocarboxylation of sulfur carriers urm1 and mocs2a. Its N-terminus first activates urm1 and mocs2a as acyl-adenylates (-COAMP), then the persulfide sulfur on the catalytic cysteine is transferred to urm1 and mocs2a to form thiocarboxylation (-COSH) of their C-terminus. The reaction probably involves hydrogen sulfide that is generated from the persulfide intermediate and that acts as a nucleophile towards urm1 and mocs2a. Subsequently, a transient disulfide bond is formed. Does not use thiosulfate as sulfur donor; nfs1 probably acting as a sulfur donor for thiocarboxylation reactions.</text>
</comment>
<evidence type="ECO:0000256" key="13">
    <source>
        <dbReference type="ARBA" id="ARBA00043893"/>
    </source>
</evidence>
<comment type="function">
    <text evidence="14">Plays a central role in 2-thiolation of mcm(5)S(2)U at tRNA wobble positions of cytosolic tRNA(Lys), tRNA(Glu) and tRNA(Gln). Also essential during biosynthesis of the molybdenum cofactor. Acts by mediating the C-terminal thiocarboxylation of sulfur carriers urm1 and MOCS2A. Its N-terminus first activates urm1 and MOCS2A as acyl-adenylates (-COAMP), then the persulfide sulfur on the catalytic cysteine is transferred to urm1 and MOCS2A to form thiocarboxylation (-COSH) of their C-terminus. The reaction probably involves hydrogen sulfide that is generated from the persulfide intermediate and that acts as nucleophile towards urm1 and MOCS2A. Subsequently, a transient disulfide bond is formed. Does not use thiosulfate as sulfur donor; nfs1 probably acting as a sulfur donor for thiocarboxylation reactions.</text>
</comment>
<gene>
    <name evidence="14" type="primary">uba4</name>
    <name evidence="14" type="synonym">cnxF</name>
    <name evidence="18" type="ORF">AJ80_06641</name>
</gene>